<dbReference type="Pfam" id="PF03031">
    <property type="entry name" value="NIF"/>
    <property type="match status" value="1"/>
</dbReference>
<dbReference type="GO" id="GO:0005744">
    <property type="term" value="C:TIM23 mitochondrial import inner membrane translocase complex"/>
    <property type="evidence" value="ECO:0007669"/>
    <property type="project" value="UniProtKB-UniRule"/>
</dbReference>
<dbReference type="InterPro" id="IPR036412">
    <property type="entry name" value="HAD-like_sf"/>
</dbReference>
<keyword evidence="1" id="KW-0496">Mitochondrion</keyword>
<evidence type="ECO:0000259" key="2">
    <source>
        <dbReference type="PROSITE" id="PS50969"/>
    </source>
</evidence>
<organism evidence="3 4">
    <name type="scientific">Prymnesium parvum</name>
    <name type="common">Toxic golden alga</name>
    <dbReference type="NCBI Taxonomy" id="97485"/>
    <lineage>
        <taxon>Eukaryota</taxon>
        <taxon>Haptista</taxon>
        <taxon>Haptophyta</taxon>
        <taxon>Prymnesiophyceae</taxon>
        <taxon>Prymnesiales</taxon>
        <taxon>Prymnesiaceae</taxon>
        <taxon>Prymnesium</taxon>
    </lineage>
</organism>
<protein>
    <recommendedName>
        <fullName evidence="1">Mitochondrial import inner membrane translocase subunit TIM50</fullName>
    </recommendedName>
</protein>
<dbReference type="CDD" id="cd07521">
    <property type="entry name" value="HAD_FCP1-like"/>
    <property type="match status" value="1"/>
</dbReference>
<dbReference type="SUPFAM" id="SSF56784">
    <property type="entry name" value="HAD-like"/>
    <property type="match status" value="1"/>
</dbReference>
<accession>A0AB34K428</accession>
<keyword evidence="1" id="KW-0653">Protein transport</keyword>
<reference evidence="3 4" key="1">
    <citation type="journal article" date="2024" name="Science">
        <title>Giant polyketide synthase enzymes in the biosynthesis of giant marine polyether toxins.</title>
        <authorList>
            <person name="Fallon T.R."/>
            <person name="Shende V.V."/>
            <person name="Wierzbicki I.H."/>
            <person name="Pendleton A.L."/>
            <person name="Watervoot N.F."/>
            <person name="Auber R.P."/>
            <person name="Gonzalez D.J."/>
            <person name="Wisecaver J.H."/>
            <person name="Moore B.S."/>
        </authorList>
    </citation>
    <scope>NUCLEOTIDE SEQUENCE [LARGE SCALE GENOMIC DNA]</scope>
    <source>
        <strain evidence="3 4">12B1</strain>
    </source>
</reference>
<dbReference type="GO" id="GO:0015031">
    <property type="term" value="P:protein transport"/>
    <property type="evidence" value="ECO:0007669"/>
    <property type="project" value="UniProtKB-KW"/>
</dbReference>
<comment type="similarity">
    <text evidence="1">Belongs to the TIM50 family.</text>
</comment>
<dbReference type="PANTHER" id="PTHR12210">
    <property type="entry name" value="DULLARD PROTEIN PHOSPHATASE"/>
    <property type="match status" value="1"/>
</dbReference>
<keyword evidence="1" id="KW-0813">Transport</keyword>
<dbReference type="PROSITE" id="PS50969">
    <property type="entry name" value="FCP1"/>
    <property type="match status" value="1"/>
</dbReference>
<dbReference type="Gene3D" id="3.40.50.1000">
    <property type="entry name" value="HAD superfamily/HAD-like"/>
    <property type="match status" value="1"/>
</dbReference>
<dbReference type="EMBL" id="JBGBPQ010000002">
    <property type="protein sequence ID" value="KAL1527897.1"/>
    <property type="molecule type" value="Genomic_DNA"/>
</dbReference>
<comment type="function">
    <text evidence="1">Essential component of the TIM23 complex, a complex that mediates the translocation of transit peptide-containing proteins across the mitochondrial inner membrane.</text>
</comment>
<evidence type="ECO:0000256" key="1">
    <source>
        <dbReference type="RuleBase" id="RU365079"/>
    </source>
</evidence>
<name>A0AB34K428_PRYPA</name>
<sequence>MPTAALRRLTKRVLATSTRGTPRLAPPALRGLASRPPLQQEAAERLLVCLDLDECLVHCEVPDPTAKGCWRAHGDLSSKPRLVRVPCREFTLQHVHQPVRVFLRPHVETFLEEASAIAQLVLFTSASEEYALRLAQILDPERKYFSHMLSRKQCTQLDPGVYLKDISQLRHSLARTILVDDTKTSFLLQPDNGIPCRPFFGDHRDVTLLSSLLPTIRHLATLADVRPYLRQQFDLQARLRLLAHLRNLTTIPRVWPNGSSLPKAQAIPLSGGYDK</sequence>
<comment type="caution">
    <text evidence="3">The sequence shown here is derived from an EMBL/GenBank/DDBJ whole genome shotgun (WGS) entry which is preliminary data.</text>
</comment>
<dbReference type="InterPro" id="IPR023214">
    <property type="entry name" value="HAD_sf"/>
</dbReference>
<evidence type="ECO:0000313" key="3">
    <source>
        <dbReference type="EMBL" id="KAL1527897.1"/>
    </source>
</evidence>
<dbReference type="Proteomes" id="UP001515480">
    <property type="component" value="Unassembled WGS sequence"/>
</dbReference>
<gene>
    <name evidence="3" type="ORF">AB1Y20_009273</name>
</gene>
<evidence type="ECO:0000313" key="4">
    <source>
        <dbReference type="Proteomes" id="UP001515480"/>
    </source>
</evidence>
<proteinExistence type="inferred from homology"/>
<comment type="subunit">
    <text evidence="1">Component of the TIM23 complex.</text>
</comment>
<dbReference type="InterPro" id="IPR050365">
    <property type="entry name" value="TIM50"/>
</dbReference>
<comment type="subcellular location">
    <subcellularLocation>
        <location evidence="1">Mitochondrion inner membrane</location>
        <topology evidence="1">Single-pass membrane protein</topology>
    </subcellularLocation>
</comment>
<keyword evidence="1" id="KW-0811">Translocation</keyword>
<dbReference type="InterPro" id="IPR004274">
    <property type="entry name" value="FCP1_dom"/>
</dbReference>
<dbReference type="SMART" id="SM00577">
    <property type="entry name" value="CPDc"/>
    <property type="match status" value="1"/>
</dbReference>
<keyword evidence="1" id="KW-0809">Transit peptide</keyword>
<feature type="domain" description="FCP1 homology" evidence="2">
    <location>
        <begin position="41"/>
        <end position="219"/>
    </location>
</feature>
<keyword evidence="4" id="KW-1185">Reference proteome</keyword>
<dbReference type="AlphaFoldDB" id="A0AB34K428"/>